<name>A0A165Z578_9AGAM</name>
<gene>
    <name evidence="2" type="ORF">FIBSPDRAFT_899924</name>
</gene>
<accession>A0A165Z578</accession>
<keyword evidence="3" id="KW-1185">Reference proteome</keyword>
<organism evidence="2 3">
    <name type="scientific">Athelia psychrophila</name>
    <dbReference type="NCBI Taxonomy" id="1759441"/>
    <lineage>
        <taxon>Eukaryota</taxon>
        <taxon>Fungi</taxon>
        <taxon>Dikarya</taxon>
        <taxon>Basidiomycota</taxon>
        <taxon>Agaricomycotina</taxon>
        <taxon>Agaricomycetes</taxon>
        <taxon>Agaricomycetidae</taxon>
        <taxon>Atheliales</taxon>
        <taxon>Atheliaceae</taxon>
        <taxon>Athelia</taxon>
    </lineage>
</organism>
<feature type="compositionally biased region" description="Basic residues" evidence="1">
    <location>
        <begin position="53"/>
        <end position="71"/>
    </location>
</feature>
<evidence type="ECO:0000256" key="1">
    <source>
        <dbReference type="SAM" id="MobiDB-lite"/>
    </source>
</evidence>
<evidence type="ECO:0000313" key="2">
    <source>
        <dbReference type="EMBL" id="KZP10238.1"/>
    </source>
</evidence>
<evidence type="ECO:0000313" key="3">
    <source>
        <dbReference type="Proteomes" id="UP000076532"/>
    </source>
</evidence>
<dbReference type="EMBL" id="KV417684">
    <property type="protein sequence ID" value="KZP10238.1"/>
    <property type="molecule type" value="Genomic_DNA"/>
</dbReference>
<dbReference type="AlphaFoldDB" id="A0A165Z578"/>
<dbReference type="Proteomes" id="UP000076532">
    <property type="component" value="Unassembled WGS sequence"/>
</dbReference>
<sequence length="209" mass="23000">MATARPAPCPLRTNSGWRSRSVAELESTSGAKVDGLQEAQQARQAREFERQRDNRRRYRHVRGSARRRTRGRGSGAGSEWAASATGSAHLCCHARAPCTAQRPLPLSAPARCAQRQIGWERFIARTLMGVGSSSSGRLFSVSGPSPGARTASSEQREDRRGGAICWSVWAERGVRTNGGHVQLGQRRRRWEADSDSLSSVLWDCARESR</sequence>
<feature type="region of interest" description="Disordered" evidence="1">
    <location>
        <begin position="1"/>
        <end position="80"/>
    </location>
</feature>
<proteinExistence type="predicted"/>
<reference evidence="2 3" key="1">
    <citation type="journal article" date="2016" name="Mol. Biol. Evol.">
        <title>Comparative Genomics of Early-Diverging Mushroom-Forming Fungi Provides Insights into the Origins of Lignocellulose Decay Capabilities.</title>
        <authorList>
            <person name="Nagy L.G."/>
            <person name="Riley R."/>
            <person name="Tritt A."/>
            <person name="Adam C."/>
            <person name="Daum C."/>
            <person name="Floudas D."/>
            <person name="Sun H."/>
            <person name="Yadav J.S."/>
            <person name="Pangilinan J."/>
            <person name="Larsson K.H."/>
            <person name="Matsuura K."/>
            <person name="Barry K."/>
            <person name="Labutti K."/>
            <person name="Kuo R."/>
            <person name="Ohm R.A."/>
            <person name="Bhattacharya S.S."/>
            <person name="Shirouzu T."/>
            <person name="Yoshinaga Y."/>
            <person name="Martin F.M."/>
            <person name="Grigoriev I.V."/>
            <person name="Hibbett D.S."/>
        </authorList>
    </citation>
    <scope>NUCLEOTIDE SEQUENCE [LARGE SCALE GENOMIC DNA]</scope>
    <source>
        <strain evidence="2 3">CBS 109695</strain>
    </source>
</reference>
<protein>
    <submittedName>
        <fullName evidence="2">Uncharacterized protein</fullName>
    </submittedName>
</protein>